<sequence length="79" mass="8505">MDSVRSSCGWIARCPFPEAHQPGIDQRACGPVASGSGGTRGQERMVAGVVAHDLLNPLTTIDGWRCRRGCGYARFDERG</sequence>
<gene>
    <name evidence="1" type="ORF">Dsi01nite_025770</name>
</gene>
<accession>A0A919PGR1</accession>
<dbReference type="AlphaFoldDB" id="A0A919PGR1"/>
<proteinExistence type="predicted"/>
<dbReference type="Proteomes" id="UP000660611">
    <property type="component" value="Unassembled WGS sequence"/>
</dbReference>
<evidence type="ECO:0000313" key="1">
    <source>
        <dbReference type="EMBL" id="GIG44536.1"/>
    </source>
</evidence>
<name>A0A919PGR1_9ACTN</name>
<dbReference type="EMBL" id="BONQ01000038">
    <property type="protein sequence ID" value="GIG44536.1"/>
    <property type="molecule type" value="Genomic_DNA"/>
</dbReference>
<keyword evidence="2" id="KW-1185">Reference proteome</keyword>
<reference evidence="1" key="1">
    <citation type="submission" date="2021-01" db="EMBL/GenBank/DDBJ databases">
        <title>Whole genome shotgun sequence of Dactylosporangium siamense NBRC 106093.</title>
        <authorList>
            <person name="Komaki H."/>
            <person name="Tamura T."/>
        </authorList>
    </citation>
    <scope>NUCLEOTIDE SEQUENCE</scope>
    <source>
        <strain evidence="1">NBRC 106093</strain>
    </source>
</reference>
<protein>
    <submittedName>
        <fullName evidence="1">Uncharacterized protein</fullName>
    </submittedName>
</protein>
<organism evidence="1 2">
    <name type="scientific">Dactylosporangium siamense</name>
    <dbReference type="NCBI Taxonomy" id="685454"/>
    <lineage>
        <taxon>Bacteria</taxon>
        <taxon>Bacillati</taxon>
        <taxon>Actinomycetota</taxon>
        <taxon>Actinomycetes</taxon>
        <taxon>Micromonosporales</taxon>
        <taxon>Micromonosporaceae</taxon>
        <taxon>Dactylosporangium</taxon>
    </lineage>
</organism>
<comment type="caution">
    <text evidence="1">The sequence shown here is derived from an EMBL/GenBank/DDBJ whole genome shotgun (WGS) entry which is preliminary data.</text>
</comment>
<evidence type="ECO:0000313" key="2">
    <source>
        <dbReference type="Proteomes" id="UP000660611"/>
    </source>
</evidence>